<dbReference type="InterPro" id="IPR019401">
    <property type="entry name" value="Znf_CHCC"/>
</dbReference>
<gene>
    <name evidence="2" type="ORF">METZ01_LOCUS221763</name>
</gene>
<dbReference type="Gene3D" id="2.60.260.40">
    <property type="entry name" value="q5lls5 like domains"/>
    <property type="match status" value="1"/>
</dbReference>
<protein>
    <recommendedName>
        <fullName evidence="1">Zinc finger CHCC-type domain-containing protein</fullName>
    </recommendedName>
</protein>
<evidence type="ECO:0000259" key="1">
    <source>
        <dbReference type="Pfam" id="PF10276"/>
    </source>
</evidence>
<evidence type="ECO:0000313" key="2">
    <source>
        <dbReference type="EMBL" id="SVB68909.1"/>
    </source>
</evidence>
<organism evidence="2">
    <name type="scientific">marine metagenome</name>
    <dbReference type="NCBI Taxonomy" id="408172"/>
    <lineage>
        <taxon>unclassified sequences</taxon>
        <taxon>metagenomes</taxon>
        <taxon>ecological metagenomes</taxon>
    </lineage>
</organism>
<dbReference type="EMBL" id="UINC01052963">
    <property type="protein sequence ID" value="SVB68909.1"/>
    <property type="molecule type" value="Genomic_DNA"/>
</dbReference>
<name>A0A382G1Z7_9ZZZZ</name>
<feature type="domain" description="Zinc finger CHCC-type" evidence="1">
    <location>
        <begin position="14"/>
        <end position="48"/>
    </location>
</feature>
<dbReference type="Pfam" id="PF10276">
    <property type="entry name" value="zf-CHCC"/>
    <property type="match status" value="1"/>
</dbReference>
<dbReference type="AlphaFoldDB" id="A0A382G1Z7"/>
<reference evidence="2" key="1">
    <citation type="submission" date="2018-05" db="EMBL/GenBank/DDBJ databases">
        <authorList>
            <person name="Lanie J.A."/>
            <person name="Ng W.-L."/>
            <person name="Kazmierczak K.M."/>
            <person name="Andrzejewski T.M."/>
            <person name="Davidsen T.M."/>
            <person name="Wayne K.J."/>
            <person name="Tettelin H."/>
            <person name="Glass J.I."/>
            <person name="Rusch D."/>
            <person name="Podicherti R."/>
            <person name="Tsui H.-C.T."/>
            <person name="Winkler M.E."/>
        </authorList>
    </citation>
    <scope>NUCLEOTIDE SEQUENCE</scope>
</reference>
<proteinExistence type="predicted"/>
<sequence>MDTETIKVEPNVETICCDGGQDSLGHPAVYYSFDDNNKIVCSYCGKTFIKKEN</sequence>
<accession>A0A382G1Z7</accession>